<geneLocation type="plasmid" evidence="2">
    <name>pH226B</name>
</geneLocation>
<gene>
    <name evidence="8" type="primary">R</name>
    <name evidence="5" type="ORF">B6R15_003856</name>
    <name evidence="6" type="ORF">B6R31_005312</name>
    <name evidence="4" type="ORF">C0P57_003303</name>
    <name evidence="3" type="ORF">D3G36_22230</name>
    <name evidence="7" type="ORF">HHH44_004761</name>
    <name evidence="9" type="ORF">NCTC13148_05491</name>
    <name evidence="8" type="ORF">RCS78_P0244</name>
</gene>
<dbReference type="EMBL" id="DABALL010000053">
    <property type="protein sequence ID" value="HAH1421299.1"/>
    <property type="molecule type" value="Genomic_DNA"/>
</dbReference>
<accession>A0A1B1IKT9</accession>
<dbReference type="InterPro" id="IPR003615">
    <property type="entry name" value="HNH_nuc"/>
</dbReference>
<evidence type="ECO:0000313" key="9">
    <source>
        <dbReference type="EMBL" id="STN25093.1"/>
    </source>
</evidence>
<reference evidence="4 11" key="6">
    <citation type="submission" date="2018-08" db="EMBL/GenBank/DDBJ databases">
        <authorList>
            <consortium name="NARMS: The National Antimicrobial Resistance Monitoring System"/>
        </authorList>
    </citation>
    <scope>NUCLEOTIDE SEQUENCE [LARGE SCALE GENOMIC DNA]</scope>
    <source>
        <strain evidence="4 11">FSIS11706358</strain>
    </source>
</reference>
<protein>
    <submittedName>
        <fullName evidence="3">HNH endonuclease</fullName>
    </submittedName>
    <submittedName>
        <fullName evidence="2 9">Putative DNA-binding protein</fullName>
    </submittedName>
</protein>
<evidence type="ECO:0000313" key="13">
    <source>
        <dbReference type="Proteomes" id="UP000591371"/>
    </source>
</evidence>
<reference evidence="5 12" key="5">
    <citation type="submission" date="2018-08" db="EMBL/GenBank/DDBJ databases">
        <authorList>
            <consortium name="GenomeTrakr network: Whole genome sequencing for foodborne pathogen traceback"/>
        </authorList>
    </citation>
    <scope>NUCLEOTIDE SEQUENCE [LARGE SCALE GENOMIC DNA]</scope>
    <source>
        <strain evidence="6">NC_STEC178</strain>
        <strain evidence="5 12">NC_STEC194</strain>
        <strain evidence="3 13">PSU-1190</strain>
    </source>
</reference>
<dbReference type="EMBL" id="LT985296">
    <property type="protein sequence ID" value="SPE03332.1"/>
    <property type="molecule type" value="Genomic_DNA"/>
</dbReference>
<evidence type="ECO:0000313" key="7">
    <source>
        <dbReference type="EMBL" id="HAH1421299.1"/>
    </source>
</evidence>
<keyword evidence="3" id="KW-0255">Endonuclease</keyword>
<dbReference type="EMBL" id="KX129784">
    <property type="protein sequence ID" value="ANR95658.1"/>
    <property type="molecule type" value="Genomic_DNA"/>
</dbReference>
<reference evidence="9 10" key="4">
    <citation type="submission" date="2018-06" db="EMBL/GenBank/DDBJ databases">
        <authorList>
            <consortium name="Pathogen Informatics"/>
            <person name="Doyle S."/>
        </authorList>
    </citation>
    <scope>NUCLEOTIDE SEQUENCE [LARGE SCALE GENOMIC DNA]</scope>
    <source>
        <strain evidence="9 10">NCTC13148</strain>
    </source>
</reference>
<proteinExistence type="predicted"/>
<organism evidence="2">
    <name type="scientific">Escherichia coli</name>
    <dbReference type="NCBI Taxonomy" id="562"/>
    <lineage>
        <taxon>Bacteria</taxon>
        <taxon>Pseudomonadati</taxon>
        <taxon>Pseudomonadota</taxon>
        <taxon>Gammaproteobacteria</taxon>
        <taxon>Enterobacterales</taxon>
        <taxon>Enterobacteriaceae</taxon>
        <taxon>Escherichia</taxon>
    </lineage>
</organism>
<evidence type="ECO:0000313" key="6">
    <source>
        <dbReference type="EMBL" id="EGD0651490.1"/>
    </source>
</evidence>
<keyword evidence="3" id="KW-0378">Hydrolase</keyword>
<evidence type="ECO:0000313" key="11">
    <source>
        <dbReference type="Proteomes" id="UP000542214"/>
    </source>
</evidence>
<geneLocation type="plasmid" evidence="8">
    <name>RCS78_p</name>
</geneLocation>
<reference evidence="2" key="1">
    <citation type="journal article" date="2016" name="Antimicrob. Agents Chemother.">
        <title>Full-length nucleotide sequences of mcr-1 harboring plasmids isolated from extended-spectrum beta-lactamase (ESBL)- producing Escherichia coli of different origins.</title>
        <authorList>
            <person name="Zurfluh K."/>
            <person name="Klumpp J."/>
            <person name="Nuesch-Inderbinen M."/>
            <person name="Stephan R."/>
        </authorList>
    </citation>
    <scope>NUCLEOTIDE SEQUENCE</scope>
    <source>
        <strain evidence="2">H226B</strain>
        <plasmid evidence="2">pH226B</plasmid>
    </source>
</reference>
<evidence type="ECO:0000313" key="12">
    <source>
        <dbReference type="Proteomes" id="UP000587626"/>
    </source>
</evidence>
<reference evidence="8" key="3">
    <citation type="submission" date="2018-02" db="EMBL/GenBank/DDBJ databases">
        <authorList>
            <person name="Cohen D.B."/>
            <person name="Kent A.D."/>
        </authorList>
    </citation>
    <scope>NUCLEOTIDE SEQUENCE</scope>
    <source>
        <strain evidence="8">1454</strain>
        <plasmid evidence="8">RCS78_p</plasmid>
    </source>
</reference>
<evidence type="ECO:0000313" key="3">
    <source>
        <dbReference type="EMBL" id="EFA4420533.1"/>
    </source>
</evidence>
<name>A0A1B1IKT9_ECOLX</name>
<dbReference type="EMBL" id="AATLXB010000058">
    <property type="protein sequence ID" value="EFM7862546.1"/>
    <property type="molecule type" value="Genomic_DNA"/>
</dbReference>
<dbReference type="RefSeq" id="WP_001209044.1">
    <property type="nucleotide sequence ID" value="NC_023277.2"/>
</dbReference>
<dbReference type="EMBL" id="AASATZ010000047">
    <property type="protein sequence ID" value="EFA4420533.1"/>
    <property type="molecule type" value="Genomic_DNA"/>
</dbReference>
<dbReference type="AlphaFoldDB" id="A0A1B1IKT9"/>
<evidence type="ECO:0000313" key="4">
    <source>
        <dbReference type="EMBL" id="EFB4534007.1"/>
    </source>
</evidence>
<keyword evidence="2" id="KW-0238">DNA-binding</keyword>
<dbReference type="EMBL" id="UGET01000005">
    <property type="protein sequence ID" value="STN25093.1"/>
    <property type="molecule type" value="Genomic_DNA"/>
</dbReference>
<reference evidence="7" key="7">
    <citation type="submission" date="2018-08" db="EMBL/GenBank/DDBJ databases">
        <authorList>
            <consortium name="NCBI Pathogen Detection Project"/>
        </authorList>
    </citation>
    <scope>NUCLEOTIDE SEQUENCE</scope>
    <source>
        <strain evidence="7">W1_5_ERB1</strain>
    </source>
</reference>
<dbReference type="Proteomes" id="UP000591371">
    <property type="component" value="Unassembled WGS sequence"/>
</dbReference>
<dbReference type="GO" id="GO:0003677">
    <property type="term" value="F:DNA binding"/>
    <property type="evidence" value="ECO:0007669"/>
    <property type="project" value="UniProtKB-KW"/>
</dbReference>
<dbReference type="Proteomes" id="UP000254255">
    <property type="component" value="Unassembled WGS sequence"/>
</dbReference>
<evidence type="ECO:0000313" key="10">
    <source>
        <dbReference type="Proteomes" id="UP000254255"/>
    </source>
</evidence>
<evidence type="ECO:0000313" key="8">
    <source>
        <dbReference type="EMBL" id="SPE03332.1"/>
    </source>
</evidence>
<dbReference type="EMBL" id="AAVQAW010000060">
    <property type="protein sequence ID" value="EGD0651490.1"/>
    <property type="molecule type" value="Genomic_DNA"/>
</dbReference>
<keyword evidence="2" id="KW-0614">Plasmid</keyword>
<keyword evidence="3" id="KW-0540">Nuclease</keyword>
<dbReference type="GO" id="GO:0004519">
    <property type="term" value="F:endonuclease activity"/>
    <property type="evidence" value="ECO:0007669"/>
    <property type="project" value="UniProtKB-KW"/>
</dbReference>
<dbReference type="EMBL" id="AASFZR010000056">
    <property type="protein sequence ID" value="EFB4534007.1"/>
    <property type="molecule type" value="Genomic_DNA"/>
</dbReference>
<dbReference type="Proteomes" id="UP000844228">
    <property type="component" value="Unassembled WGS sequence"/>
</dbReference>
<dbReference type="Pfam" id="PF13391">
    <property type="entry name" value="HNH_2"/>
    <property type="match status" value="1"/>
</dbReference>
<reference evidence="7" key="2">
    <citation type="journal article" date="2018" name="Genome Biol.">
        <title>SKESA: strategic k-mer extension for scrupulous assemblies.</title>
        <authorList>
            <person name="Souvorov A."/>
            <person name="Agarwala R."/>
            <person name="Lipman D.J."/>
        </authorList>
    </citation>
    <scope>NUCLEOTIDE SEQUENCE [LARGE SCALE GENOMIC DNA]</scope>
    <source>
        <strain evidence="7">W1_5_ERB1</strain>
    </source>
</reference>
<feature type="domain" description="HNH nuclease" evidence="1">
    <location>
        <begin position="176"/>
        <end position="222"/>
    </location>
</feature>
<dbReference type="Proteomes" id="UP000630371">
    <property type="component" value="Unassembled WGS sequence"/>
</dbReference>
<dbReference type="Proteomes" id="UP000587626">
    <property type="component" value="Unassembled WGS sequence"/>
</dbReference>
<evidence type="ECO:0000259" key="1">
    <source>
        <dbReference type="Pfam" id="PF13391"/>
    </source>
</evidence>
<dbReference type="Proteomes" id="UP000542214">
    <property type="component" value="Unassembled WGS sequence"/>
</dbReference>
<evidence type="ECO:0000313" key="5">
    <source>
        <dbReference type="EMBL" id="EFM7862546.1"/>
    </source>
</evidence>
<evidence type="ECO:0000313" key="2">
    <source>
        <dbReference type="EMBL" id="ANR95658.1"/>
    </source>
</evidence>
<sequence length="268" mass="29995">MREPRPRHTLQVVCVPSLNIQDLGLTSFHSWLLSKGYDTTNARNNRTCWAREGGWHLKRCRHLATGEDHFWFIAFNGTGGDIFPVKTQQDYRAAYRKLEAYGYAPAVIEQLNTGVAYNLAYSRTPLKRPESATSELKRKPDVNIQGEPCERFVTERSSAAQNKFKTLLIENFAGRCAVTGWVNGGVLVAAHIEHGTRYNPSNGILLTPTMHALFDADLMGIDPSTLTVHFKPGIEAGELFEGKTLNPLVYDLDTDRLAARWADFIGAE</sequence>